<proteinExistence type="predicted"/>
<organism evidence="2 3">
    <name type="scientific">Aureobasidium subglaciale (strain EXF-2481)</name>
    <name type="common">Aureobasidium pullulans var. subglaciale</name>
    <dbReference type="NCBI Taxonomy" id="1043005"/>
    <lineage>
        <taxon>Eukaryota</taxon>
        <taxon>Fungi</taxon>
        <taxon>Dikarya</taxon>
        <taxon>Ascomycota</taxon>
        <taxon>Pezizomycotina</taxon>
        <taxon>Dothideomycetes</taxon>
        <taxon>Dothideomycetidae</taxon>
        <taxon>Dothideales</taxon>
        <taxon>Saccotheciaceae</taxon>
        <taxon>Aureobasidium</taxon>
    </lineage>
</organism>
<feature type="compositionally biased region" description="Basic and acidic residues" evidence="1">
    <location>
        <begin position="26"/>
        <end position="35"/>
    </location>
</feature>
<gene>
    <name evidence="2" type="ORF">AUEXF2481DRAFT_5883</name>
</gene>
<dbReference type="OrthoDB" id="3906930at2759"/>
<sequence length="169" mass="18596">MACSQEPTTPKNGSATASKPQFKVSKQADVRHTSDAHVLPVQEASNADVPSCRGLSESTKALARQLLNLEQGSGHDYDPDVFPASTRWLMNSVNETERALASSQQTSFLTETAVRKHNKKCIFLEKDSDDENDAKDTPEDKPEGKPKERQARRIDAWVSEQIEGSDATP</sequence>
<dbReference type="HOGENOM" id="CLU_1669039_0_0_1"/>
<accession>A0A074YE98</accession>
<dbReference type="Proteomes" id="UP000030641">
    <property type="component" value="Unassembled WGS sequence"/>
</dbReference>
<reference evidence="2 3" key="1">
    <citation type="journal article" date="2014" name="BMC Genomics">
        <title>Genome sequencing of four Aureobasidium pullulans varieties: biotechnological potential, stress tolerance, and description of new species.</title>
        <authorList>
            <person name="Gostin Ar C."/>
            <person name="Ohm R.A."/>
            <person name="Kogej T."/>
            <person name="Sonjak S."/>
            <person name="Turk M."/>
            <person name="Zajc J."/>
            <person name="Zalar P."/>
            <person name="Grube M."/>
            <person name="Sun H."/>
            <person name="Han J."/>
            <person name="Sharma A."/>
            <person name="Chiniquy J."/>
            <person name="Ngan C.Y."/>
            <person name="Lipzen A."/>
            <person name="Barry K."/>
            <person name="Grigoriev I.V."/>
            <person name="Gunde-Cimerman N."/>
        </authorList>
    </citation>
    <scope>NUCLEOTIDE SEQUENCE [LARGE SCALE GENOMIC DNA]</scope>
    <source>
        <strain evidence="2 3">EXF-2481</strain>
    </source>
</reference>
<feature type="region of interest" description="Disordered" evidence="1">
    <location>
        <begin position="123"/>
        <end position="169"/>
    </location>
</feature>
<dbReference type="RefSeq" id="XP_013342771.1">
    <property type="nucleotide sequence ID" value="XM_013487317.1"/>
</dbReference>
<name>A0A074YE98_AURSE</name>
<protein>
    <submittedName>
        <fullName evidence="2">Uncharacterized protein</fullName>
    </submittedName>
</protein>
<dbReference type="EMBL" id="KL584762">
    <property type="protein sequence ID" value="KEQ94394.1"/>
    <property type="molecule type" value="Genomic_DNA"/>
</dbReference>
<feature type="compositionally biased region" description="Polar residues" evidence="1">
    <location>
        <begin position="1"/>
        <end position="19"/>
    </location>
</feature>
<dbReference type="GeneID" id="25369256"/>
<evidence type="ECO:0000256" key="1">
    <source>
        <dbReference type="SAM" id="MobiDB-lite"/>
    </source>
</evidence>
<dbReference type="InParanoid" id="A0A074YE98"/>
<evidence type="ECO:0000313" key="2">
    <source>
        <dbReference type="EMBL" id="KEQ94394.1"/>
    </source>
</evidence>
<evidence type="ECO:0000313" key="3">
    <source>
        <dbReference type="Proteomes" id="UP000030641"/>
    </source>
</evidence>
<feature type="compositionally biased region" description="Basic and acidic residues" evidence="1">
    <location>
        <begin position="134"/>
        <end position="155"/>
    </location>
</feature>
<feature type="region of interest" description="Disordered" evidence="1">
    <location>
        <begin position="1"/>
        <end position="53"/>
    </location>
</feature>
<dbReference type="AlphaFoldDB" id="A0A074YE98"/>
<keyword evidence="3" id="KW-1185">Reference proteome</keyword>